<dbReference type="AlphaFoldDB" id="A0A854QH00"/>
<proteinExistence type="predicted"/>
<protein>
    <submittedName>
        <fullName evidence="2">Uncharacterized protein</fullName>
    </submittedName>
</protein>
<organism evidence="2 3">
    <name type="scientific">Cryptococcus neoformans Tu259-1</name>
    <dbReference type="NCBI Taxonomy" id="1230072"/>
    <lineage>
        <taxon>Eukaryota</taxon>
        <taxon>Fungi</taxon>
        <taxon>Dikarya</taxon>
        <taxon>Basidiomycota</taxon>
        <taxon>Agaricomycotina</taxon>
        <taxon>Tremellomycetes</taxon>
        <taxon>Tremellales</taxon>
        <taxon>Cryptococcaceae</taxon>
        <taxon>Cryptococcus</taxon>
        <taxon>Cryptococcus neoformans species complex</taxon>
    </lineage>
</organism>
<evidence type="ECO:0000256" key="1">
    <source>
        <dbReference type="SAM" id="Phobius"/>
    </source>
</evidence>
<evidence type="ECO:0000313" key="3">
    <source>
        <dbReference type="Proteomes" id="UP000199727"/>
    </source>
</evidence>
<keyword evidence="1" id="KW-0812">Transmembrane</keyword>
<keyword evidence="1" id="KW-0472">Membrane</keyword>
<keyword evidence="1" id="KW-1133">Transmembrane helix</keyword>
<sequence length="37" mass="3924">MAPLRPEKPPVVLILGGTSTVARAIAVVARRSRVRNA</sequence>
<dbReference type="EMBL" id="AMKT01000027">
    <property type="protein sequence ID" value="OXG25701.1"/>
    <property type="molecule type" value="Genomic_DNA"/>
</dbReference>
<feature type="transmembrane region" description="Helical" evidence="1">
    <location>
        <begin position="12"/>
        <end position="29"/>
    </location>
</feature>
<name>A0A854QH00_CRYNE</name>
<gene>
    <name evidence="2" type="ORF">C361_01661</name>
</gene>
<comment type="caution">
    <text evidence="2">The sequence shown here is derived from an EMBL/GenBank/DDBJ whole genome shotgun (WGS) entry which is preliminary data.</text>
</comment>
<evidence type="ECO:0000313" key="2">
    <source>
        <dbReference type="EMBL" id="OXG25701.1"/>
    </source>
</evidence>
<dbReference type="Proteomes" id="UP000199727">
    <property type="component" value="Unassembled WGS sequence"/>
</dbReference>
<reference evidence="2 3" key="1">
    <citation type="submission" date="2017-06" db="EMBL/GenBank/DDBJ databases">
        <title>Global population genomics of the pathogenic fungus Cryptococcus neoformans var. grubii.</title>
        <authorList>
            <person name="Cuomo C."/>
            <person name="Litvintseva A."/>
            <person name="Chen Y."/>
            <person name="Young S."/>
            <person name="Zeng Q."/>
            <person name="Chapman S."/>
            <person name="Gujja S."/>
            <person name="Saif S."/>
            <person name="Birren B."/>
        </authorList>
    </citation>
    <scope>NUCLEOTIDE SEQUENCE [LARGE SCALE GENOMIC DNA]</scope>
    <source>
        <strain evidence="2 3">Tu259-1</strain>
    </source>
</reference>
<accession>A0A854QH00</accession>